<name>A0ABW5CI18_9HYPH</name>
<organism evidence="7 8">
    <name type="scientific">Aureimonas populi</name>
    <dbReference type="NCBI Taxonomy" id="1701758"/>
    <lineage>
        <taxon>Bacteria</taxon>
        <taxon>Pseudomonadati</taxon>
        <taxon>Pseudomonadota</taxon>
        <taxon>Alphaproteobacteria</taxon>
        <taxon>Hyphomicrobiales</taxon>
        <taxon>Aurantimonadaceae</taxon>
        <taxon>Aureimonas</taxon>
    </lineage>
</organism>
<keyword evidence="2" id="KW-0229">DNA integration</keyword>
<evidence type="ECO:0000256" key="2">
    <source>
        <dbReference type="ARBA" id="ARBA00022908"/>
    </source>
</evidence>
<feature type="domain" description="Integrase DNA-binding" evidence="6">
    <location>
        <begin position="42"/>
        <end position="98"/>
    </location>
</feature>
<dbReference type="PANTHER" id="PTHR30629">
    <property type="entry name" value="PROPHAGE INTEGRASE"/>
    <property type="match status" value="1"/>
</dbReference>
<dbReference type="Gene3D" id="1.10.443.10">
    <property type="entry name" value="Intergrase catalytic core"/>
    <property type="match status" value="1"/>
</dbReference>
<sequence>MSQILPTHRVEIGPKHIAEARKAAAARTFTTSNPLVFADVVEKGLILRVQAGSAGWALKWNGRTRSLGKLDDVKSAKVAREAAQQVRALLRDGTDPAAFLTGKGAGKGEAEALAEAERRTAIASGRWTWETLAERYVEYLSKPRTTSRGVIKLPSLSTAAEARRYLTMEATAPLRGRLVSDLRTGDLEEVRDAAEKAGAKAASRQFVAYSKAALSFARRKHSRVSGLEGVSRWWLEVEKLDSTIPAPRARHPSVAELAHVLWVAETTRTMPGRETKRRTSDGILCSLWWLALTAQRAGAGLSLRKAHVLPWPGGPEGWRVAYFPGEVMKAGRPHAIPLPPRAVLLVERAIAAAARKDSAFVFPTVRTTGDVADTPMTKSSPGLLLSRLRGRPADTALCEEGETDDNARGPDLLDGIEHFSPHDLRRTFATTCGDLAVRGDAVSAVLDHTQEVDTGGRFAPAATTADITRLAYDYSQRLELKRVAVEAWTGALFGACDAEWASHRPKGPRIALGPGTPIPEWFPWYRRMAIEAERRAAAEVERVRREREARGPLRLAALGNVRPDDEPDPEWVARGERNDSSR</sequence>
<dbReference type="EMBL" id="JBHUIJ010000005">
    <property type="protein sequence ID" value="MFD2236850.1"/>
    <property type="molecule type" value="Genomic_DNA"/>
</dbReference>
<accession>A0ABW5CI18</accession>
<evidence type="ECO:0000313" key="7">
    <source>
        <dbReference type="EMBL" id="MFD2236850.1"/>
    </source>
</evidence>
<proteinExistence type="inferred from homology"/>
<dbReference type="Gene3D" id="1.10.150.130">
    <property type="match status" value="1"/>
</dbReference>
<protein>
    <submittedName>
        <fullName evidence="7">Tyrosine-type recombinase/integrase</fullName>
    </submittedName>
</protein>
<comment type="similarity">
    <text evidence="1">Belongs to the 'phage' integrase family.</text>
</comment>
<dbReference type="PANTHER" id="PTHR30629:SF2">
    <property type="entry name" value="PROPHAGE INTEGRASE INTS-RELATED"/>
    <property type="match status" value="1"/>
</dbReference>
<evidence type="ECO:0000256" key="4">
    <source>
        <dbReference type="ARBA" id="ARBA00023172"/>
    </source>
</evidence>
<keyword evidence="4" id="KW-0233">DNA recombination</keyword>
<feature type="region of interest" description="Disordered" evidence="5">
    <location>
        <begin position="554"/>
        <end position="582"/>
    </location>
</feature>
<evidence type="ECO:0000256" key="1">
    <source>
        <dbReference type="ARBA" id="ARBA00008857"/>
    </source>
</evidence>
<dbReference type="InterPro" id="IPR011010">
    <property type="entry name" value="DNA_brk_join_enz"/>
</dbReference>
<evidence type="ECO:0000259" key="6">
    <source>
        <dbReference type="Pfam" id="PF13356"/>
    </source>
</evidence>
<evidence type="ECO:0000256" key="5">
    <source>
        <dbReference type="SAM" id="MobiDB-lite"/>
    </source>
</evidence>
<dbReference type="RefSeq" id="WP_209739714.1">
    <property type="nucleotide sequence ID" value="NZ_CP072611.1"/>
</dbReference>
<dbReference type="InterPro" id="IPR010998">
    <property type="entry name" value="Integrase_recombinase_N"/>
</dbReference>
<dbReference type="SUPFAM" id="SSF56349">
    <property type="entry name" value="DNA breaking-rejoining enzymes"/>
    <property type="match status" value="1"/>
</dbReference>
<gene>
    <name evidence="7" type="ORF">ACFSKQ_05150</name>
</gene>
<keyword evidence="3" id="KW-0238">DNA-binding</keyword>
<feature type="compositionally biased region" description="Basic and acidic residues" evidence="5">
    <location>
        <begin position="571"/>
        <end position="582"/>
    </location>
</feature>
<evidence type="ECO:0000256" key="3">
    <source>
        <dbReference type="ARBA" id="ARBA00023125"/>
    </source>
</evidence>
<dbReference type="Proteomes" id="UP001597371">
    <property type="component" value="Unassembled WGS sequence"/>
</dbReference>
<dbReference type="InterPro" id="IPR025166">
    <property type="entry name" value="Integrase_DNA_bind_dom"/>
</dbReference>
<keyword evidence="8" id="KW-1185">Reference proteome</keyword>
<dbReference type="InterPro" id="IPR013762">
    <property type="entry name" value="Integrase-like_cat_sf"/>
</dbReference>
<dbReference type="InterPro" id="IPR050808">
    <property type="entry name" value="Phage_Integrase"/>
</dbReference>
<dbReference type="Pfam" id="PF13356">
    <property type="entry name" value="Arm-DNA-bind_3"/>
    <property type="match status" value="1"/>
</dbReference>
<comment type="caution">
    <text evidence="7">The sequence shown here is derived from an EMBL/GenBank/DDBJ whole genome shotgun (WGS) entry which is preliminary data.</text>
</comment>
<reference evidence="8" key="1">
    <citation type="journal article" date="2019" name="Int. J. Syst. Evol. Microbiol.">
        <title>The Global Catalogue of Microorganisms (GCM) 10K type strain sequencing project: providing services to taxonomists for standard genome sequencing and annotation.</title>
        <authorList>
            <consortium name="The Broad Institute Genomics Platform"/>
            <consortium name="The Broad Institute Genome Sequencing Center for Infectious Disease"/>
            <person name="Wu L."/>
            <person name="Ma J."/>
        </authorList>
    </citation>
    <scope>NUCLEOTIDE SEQUENCE [LARGE SCALE GENOMIC DNA]</scope>
    <source>
        <strain evidence="8">ZS-35-S2</strain>
    </source>
</reference>
<evidence type="ECO:0000313" key="8">
    <source>
        <dbReference type="Proteomes" id="UP001597371"/>
    </source>
</evidence>